<keyword evidence="1" id="KW-0472">Membrane</keyword>
<feature type="transmembrane region" description="Helical" evidence="1">
    <location>
        <begin position="144"/>
        <end position="168"/>
    </location>
</feature>
<protein>
    <submittedName>
        <fullName evidence="2">Uncharacterized protein</fullName>
    </submittedName>
</protein>
<keyword evidence="1" id="KW-1133">Transmembrane helix</keyword>
<proteinExistence type="predicted"/>
<evidence type="ECO:0000313" key="2">
    <source>
        <dbReference type="EMBL" id="MBK6087096.1"/>
    </source>
</evidence>
<gene>
    <name evidence="2" type="ORF">JKK62_00230</name>
</gene>
<evidence type="ECO:0000313" key="3">
    <source>
        <dbReference type="Proteomes" id="UP000633365"/>
    </source>
</evidence>
<dbReference type="EMBL" id="JAEQMG010000010">
    <property type="protein sequence ID" value="MBK6087096.1"/>
    <property type="molecule type" value="Genomic_DNA"/>
</dbReference>
<dbReference type="AlphaFoldDB" id="A0A934WP34"/>
<evidence type="ECO:0000256" key="1">
    <source>
        <dbReference type="SAM" id="Phobius"/>
    </source>
</evidence>
<reference evidence="2" key="1">
    <citation type="submission" date="2021-01" db="EMBL/GenBank/DDBJ databases">
        <title>Genome public.</title>
        <authorList>
            <person name="Liu C."/>
            <person name="Sun Q."/>
        </authorList>
    </citation>
    <scope>NUCLEOTIDE SEQUENCE</scope>
    <source>
        <strain evidence="2">M6</strain>
    </source>
</reference>
<accession>A0A934WP34</accession>
<sequence>MKYCKTCKQLCFGEALPFDGCKHKLREIEDINEPVRLCVAGGTERAMLTGMLKDANIPYVEEPVYPQGVANEIVTGYDVKLSNISIVVPFSALPKAVELLGTIETLPHDLEPHMDEITARIERLKADREEAKSMSPAMRTTVKVLSALAFLALIALAVFGVDAITGWIKSLF</sequence>
<comment type="caution">
    <text evidence="2">The sequence shown here is derived from an EMBL/GenBank/DDBJ whole genome shotgun (WGS) entry which is preliminary data.</text>
</comment>
<name>A0A934WP34_9FIRM</name>
<organism evidence="2 3">
    <name type="scientific">Ruminococcus difficilis</name>
    <dbReference type="NCBI Taxonomy" id="2763069"/>
    <lineage>
        <taxon>Bacteria</taxon>
        <taxon>Bacillati</taxon>
        <taxon>Bacillota</taxon>
        <taxon>Clostridia</taxon>
        <taxon>Eubacteriales</taxon>
        <taxon>Oscillospiraceae</taxon>
        <taxon>Ruminococcus</taxon>
    </lineage>
</organism>
<dbReference type="RefSeq" id="WP_186833554.1">
    <property type="nucleotide sequence ID" value="NZ_JAEQMG010000010.1"/>
</dbReference>
<keyword evidence="3" id="KW-1185">Reference proteome</keyword>
<keyword evidence="1" id="KW-0812">Transmembrane</keyword>
<dbReference type="Proteomes" id="UP000633365">
    <property type="component" value="Unassembled WGS sequence"/>
</dbReference>